<dbReference type="Ensembl" id="ENSKMAT00000020193.1">
    <property type="protein sequence ID" value="ENSKMAP00000019928.1"/>
    <property type="gene ID" value="ENSKMAG00000014818.1"/>
</dbReference>
<name>A0A3Q3ASJ2_KRYMA</name>
<dbReference type="AlphaFoldDB" id="A0A3Q3ASJ2"/>
<protein>
    <submittedName>
        <fullName evidence="1">Uncharacterized protein</fullName>
    </submittedName>
</protein>
<reference evidence="1" key="2">
    <citation type="submission" date="2025-09" db="UniProtKB">
        <authorList>
            <consortium name="Ensembl"/>
        </authorList>
    </citation>
    <scope>IDENTIFICATION</scope>
</reference>
<evidence type="ECO:0000313" key="1">
    <source>
        <dbReference type="Ensembl" id="ENSKMAP00000019928.1"/>
    </source>
</evidence>
<organism evidence="1 2">
    <name type="scientific">Kryptolebias marmoratus</name>
    <name type="common">Mangrove killifish</name>
    <name type="synonym">Rivulus marmoratus</name>
    <dbReference type="NCBI Taxonomy" id="37003"/>
    <lineage>
        <taxon>Eukaryota</taxon>
        <taxon>Metazoa</taxon>
        <taxon>Chordata</taxon>
        <taxon>Craniata</taxon>
        <taxon>Vertebrata</taxon>
        <taxon>Euteleostomi</taxon>
        <taxon>Actinopterygii</taxon>
        <taxon>Neopterygii</taxon>
        <taxon>Teleostei</taxon>
        <taxon>Neoteleostei</taxon>
        <taxon>Acanthomorphata</taxon>
        <taxon>Ovalentaria</taxon>
        <taxon>Atherinomorphae</taxon>
        <taxon>Cyprinodontiformes</taxon>
        <taxon>Rivulidae</taxon>
        <taxon>Kryptolebias</taxon>
    </lineage>
</organism>
<accession>A0A3Q3ASJ2</accession>
<dbReference type="Proteomes" id="UP000264800">
    <property type="component" value="Unplaced"/>
</dbReference>
<reference evidence="1" key="1">
    <citation type="submission" date="2025-08" db="UniProtKB">
        <authorList>
            <consortium name="Ensembl"/>
        </authorList>
    </citation>
    <scope>IDENTIFICATION</scope>
</reference>
<sequence>TRKKGPKNENCTLTTQFWLLQQISPEFSQKNAVCLQRRTNKDYCGKHSLQTRSAAVAANTQIGTTGKIFYVSQTFIEKPTMMKFKGFFRHGLFRGLEEASFHHKSWLQ</sequence>
<keyword evidence="2" id="KW-1185">Reference proteome</keyword>
<proteinExistence type="predicted"/>
<evidence type="ECO:0000313" key="2">
    <source>
        <dbReference type="Proteomes" id="UP000264800"/>
    </source>
</evidence>